<name>A0AAV5FPU4_ELECO</name>
<evidence type="ECO:0000313" key="3">
    <source>
        <dbReference type="Proteomes" id="UP001054889"/>
    </source>
</evidence>
<sequence length="72" mass="7943">MTARRIRVTGFKSIQQPYEHSAVTVLSWPTTCTFAWPRRHEPGSPSYPTIPSVPGRISIDSSSPTFKPPSTG</sequence>
<dbReference type="Proteomes" id="UP001054889">
    <property type="component" value="Unassembled WGS sequence"/>
</dbReference>
<feature type="compositionally biased region" description="Polar residues" evidence="1">
    <location>
        <begin position="59"/>
        <end position="72"/>
    </location>
</feature>
<feature type="region of interest" description="Disordered" evidence="1">
    <location>
        <begin position="39"/>
        <end position="72"/>
    </location>
</feature>
<keyword evidence="3" id="KW-1185">Reference proteome</keyword>
<evidence type="ECO:0000313" key="2">
    <source>
        <dbReference type="EMBL" id="GJN36977.1"/>
    </source>
</evidence>
<dbReference type="EMBL" id="BQKI01000092">
    <property type="protein sequence ID" value="GJN36977.1"/>
    <property type="molecule type" value="Genomic_DNA"/>
</dbReference>
<dbReference type="AlphaFoldDB" id="A0AAV5FPU4"/>
<accession>A0AAV5FPU4</accession>
<reference evidence="2" key="1">
    <citation type="journal article" date="2018" name="DNA Res.">
        <title>Multiple hybrid de novo genome assembly of finger millet, an orphan allotetraploid crop.</title>
        <authorList>
            <person name="Hatakeyama M."/>
            <person name="Aluri S."/>
            <person name="Balachadran M.T."/>
            <person name="Sivarajan S.R."/>
            <person name="Patrignani A."/>
            <person name="Gruter S."/>
            <person name="Poveda L."/>
            <person name="Shimizu-Inatsugi R."/>
            <person name="Baeten J."/>
            <person name="Francoijs K.J."/>
            <person name="Nataraja K.N."/>
            <person name="Reddy Y.A.N."/>
            <person name="Phadnis S."/>
            <person name="Ravikumar R.L."/>
            <person name="Schlapbach R."/>
            <person name="Sreeman S.M."/>
            <person name="Shimizu K.K."/>
        </authorList>
    </citation>
    <scope>NUCLEOTIDE SEQUENCE</scope>
</reference>
<comment type="caution">
    <text evidence="2">The sequence shown here is derived from an EMBL/GenBank/DDBJ whole genome shotgun (WGS) entry which is preliminary data.</text>
</comment>
<organism evidence="2 3">
    <name type="scientific">Eleusine coracana subsp. coracana</name>
    <dbReference type="NCBI Taxonomy" id="191504"/>
    <lineage>
        <taxon>Eukaryota</taxon>
        <taxon>Viridiplantae</taxon>
        <taxon>Streptophyta</taxon>
        <taxon>Embryophyta</taxon>
        <taxon>Tracheophyta</taxon>
        <taxon>Spermatophyta</taxon>
        <taxon>Magnoliopsida</taxon>
        <taxon>Liliopsida</taxon>
        <taxon>Poales</taxon>
        <taxon>Poaceae</taxon>
        <taxon>PACMAD clade</taxon>
        <taxon>Chloridoideae</taxon>
        <taxon>Cynodonteae</taxon>
        <taxon>Eleusininae</taxon>
        <taxon>Eleusine</taxon>
    </lineage>
</organism>
<gene>
    <name evidence="2" type="primary">gb25886</name>
    <name evidence="2" type="ORF">PR202_gb25886</name>
</gene>
<protein>
    <submittedName>
        <fullName evidence="2">Uncharacterized protein</fullName>
    </submittedName>
</protein>
<evidence type="ECO:0000256" key="1">
    <source>
        <dbReference type="SAM" id="MobiDB-lite"/>
    </source>
</evidence>
<reference evidence="2" key="2">
    <citation type="submission" date="2021-12" db="EMBL/GenBank/DDBJ databases">
        <title>Resequencing data analysis of finger millet.</title>
        <authorList>
            <person name="Hatakeyama M."/>
            <person name="Aluri S."/>
            <person name="Balachadran M.T."/>
            <person name="Sivarajan S.R."/>
            <person name="Poveda L."/>
            <person name="Shimizu-Inatsugi R."/>
            <person name="Schlapbach R."/>
            <person name="Sreeman S.M."/>
            <person name="Shimizu K.K."/>
        </authorList>
    </citation>
    <scope>NUCLEOTIDE SEQUENCE</scope>
</reference>
<proteinExistence type="predicted"/>